<dbReference type="AlphaFoldDB" id="A0A845DXY1"/>
<reference evidence="1 2" key="1">
    <citation type="submission" date="2019-11" db="EMBL/GenBank/DDBJ databases">
        <title>Genome sequences of 17 halophilic strains isolated from different environments.</title>
        <authorList>
            <person name="Furrow R.E."/>
        </authorList>
    </citation>
    <scope>NUCLEOTIDE SEQUENCE [LARGE SCALE GENOMIC DNA]</scope>
    <source>
        <strain evidence="1 2">22511_23_Filter</strain>
    </source>
</reference>
<comment type="caution">
    <text evidence="1">The sequence shown here is derived from an EMBL/GenBank/DDBJ whole genome shotgun (WGS) entry which is preliminary data.</text>
</comment>
<organism evidence="1 2">
    <name type="scientific">Halobacillus litoralis</name>
    <dbReference type="NCBI Taxonomy" id="45668"/>
    <lineage>
        <taxon>Bacteria</taxon>
        <taxon>Bacillati</taxon>
        <taxon>Bacillota</taxon>
        <taxon>Bacilli</taxon>
        <taxon>Bacillales</taxon>
        <taxon>Bacillaceae</taxon>
        <taxon>Halobacillus</taxon>
    </lineage>
</organism>
<evidence type="ECO:0000313" key="2">
    <source>
        <dbReference type="Proteomes" id="UP000460949"/>
    </source>
</evidence>
<name>A0A845DXY1_9BACI</name>
<accession>A0A845DXY1</accession>
<dbReference type="EMBL" id="WMET01000001">
    <property type="protein sequence ID" value="MYL18324.1"/>
    <property type="molecule type" value="Genomic_DNA"/>
</dbReference>
<gene>
    <name evidence="1" type="ORF">GLW04_00390</name>
</gene>
<evidence type="ECO:0000313" key="1">
    <source>
        <dbReference type="EMBL" id="MYL18324.1"/>
    </source>
</evidence>
<dbReference type="Proteomes" id="UP000460949">
    <property type="component" value="Unassembled WGS sequence"/>
</dbReference>
<protein>
    <submittedName>
        <fullName evidence="1">Uncharacterized protein</fullName>
    </submittedName>
</protein>
<dbReference type="RefSeq" id="WP_160834804.1">
    <property type="nucleotide sequence ID" value="NZ_WMET01000001.1"/>
</dbReference>
<sequence>MRNVRLAIIGFLAVLTLAVVFFFDNRELNGLTKDRLYPMMDEPRQHPQPLTDGVTELGNGIRVTKLYSRNDSTGLYFGMWYKDQRALINQEGEDWLREDGEIEFLVKAVDSNGTTYNTETDGIVQGTFSTFRYVQFEDFHYDESLTDLHVAFYPMKKKDGKRKPHHLPVVEAVIQIEPNIQ</sequence>
<proteinExistence type="predicted"/>